<keyword evidence="2 5" id="KW-0812">Transmembrane</keyword>
<evidence type="ECO:0000256" key="2">
    <source>
        <dbReference type="ARBA" id="ARBA00022692"/>
    </source>
</evidence>
<dbReference type="PANTHER" id="PTHR43424:SF1">
    <property type="entry name" value="LOCUS PUTATIVE PROTEIN 1-RELATED"/>
    <property type="match status" value="1"/>
</dbReference>
<dbReference type="PANTHER" id="PTHR43424">
    <property type="entry name" value="LOCUS PUTATIVE PROTEIN 1-RELATED"/>
    <property type="match status" value="1"/>
</dbReference>
<keyword evidence="3 5" id="KW-1133">Transmembrane helix</keyword>
<dbReference type="EMBL" id="LFJV01000097">
    <property type="protein sequence ID" value="KMM31478.1"/>
    <property type="molecule type" value="Genomic_DNA"/>
</dbReference>
<dbReference type="AlphaFoldDB" id="A0A0J6CE73"/>
<comment type="subcellular location">
    <subcellularLocation>
        <location evidence="1">Membrane</location>
        <topology evidence="1">Multi-pass membrane protein</topology>
    </subcellularLocation>
</comment>
<dbReference type="Pfam" id="PF01943">
    <property type="entry name" value="Polysacc_synt"/>
    <property type="match status" value="1"/>
</dbReference>
<feature type="transmembrane region" description="Helical" evidence="5">
    <location>
        <begin position="445"/>
        <end position="464"/>
    </location>
</feature>
<gene>
    <name evidence="6" type="ORF">ACM15_22330</name>
</gene>
<feature type="transmembrane region" description="Helical" evidence="5">
    <location>
        <begin position="87"/>
        <end position="107"/>
    </location>
</feature>
<feature type="transmembrane region" description="Helical" evidence="5">
    <location>
        <begin position="327"/>
        <end position="352"/>
    </location>
</feature>
<feature type="transmembrane region" description="Helical" evidence="5">
    <location>
        <begin position="12"/>
        <end position="31"/>
    </location>
</feature>
<dbReference type="InterPro" id="IPR052556">
    <property type="entry name" value="PolySynth_Transporter"/>
</dbReference>
<dbReference type="CDD" id="cd13128">
    <property type="entry name" value="MATE_Wzx_like"/>
    <property type="match status" value="1"/>
</dbReference>
<accession>A0A0J6CE73</accession>
<feature type="transmembrane region" description="Helical" evidence="5">
    <location>
        <begin position="251"/>
        <end position="271"/>
    </location>
</feature>
<protein>
    <submittedName>
        <fullName evidence="6">Polysaccharide biosynthesis protein</fullName>
    </submittedName>
</protein>
<evidence type="ECO:0000256" key="4">
    <source>
        <dbReference type="ARBA" id="ARBA00023136"/>
    </source>
</evidence>
<evidence type="ECO:0000256" key="5">
    <source>
        <dbReference type="SAM" id="Phobius"/>
    </source>
</evidence>
<feature type="transmembrane region" description="Helical" evidence="5">
    <location>
        <begin position="145"/>
        <end position="164"/>
    </location>
</feature>
<feature type="transmembrane region" description="Helical" evidence="5">
    <location>
        <begin position="211"/>
        <end position="231"/>
    </location>
</feature>
<feature type="transmembrane region" description="Helical" evidence="5">
    <location>
        <begin position="359"/>
        <end position="379"/>
    </location>
</feature>
<comment type="caution">
    <text evidence="6">The sequence shown here is derived from an EMBL/GenBank/DDBJ whole genome shotgun (WGS) entry which is preliminary data.</text>
</comment>
<proteinExistence type="predicted"/>
<organism evidence="6 7">
    <name type="scientific">Parabacteroides goldsteinii</name>
    <dbReference type="NCBI Taxonomy" id="328812"/>
    <lineage>
        <taxon>Bacteria</taxon>
        <taxon>Pseudomonadati</taxon>
        <taxon>Bacteroidota</taxon>
        <taxon>Bacteroidia</taxon>
        <taxon>Bacteroidales</taxon>
        <taxon>Tannerellaceae</taxon>
        <taxon>Parabacteroides</taxon>
    </lineage>
</organism>
<sequence length="485" mass="54232">MGQSSIKKNYVLNLINTLTGLVFPLITFPYASRILFADGIGQVQFFQSIIDYIALCSALGIPLYAVREIARYRDNIPVRNKITVEILLLHTLLTLTAYIVIAILAVTVKKIEINIPLFLLLSVTLLFSTIGVTWFYQAVEDFKYITIRSLFMRIFSLIALFVFVRTQNDLLYYAGITVMANVGGNIFNFFRLRKFIHPKEISFRNLSLLKHLKPALQIFVLNLTISIYVNLDSVMLGFIRNEEAVGYYTAATKLTKAILSIISSLGLVLLPRFSNMISNGEFTEFKSLANKVVSFTIALSLPLSIGLVFTAPVLIDLFCGKEFEPSILTLQLISPIIPFIGLSGIIGMQILYPLGKEKIVIISTACGAIVNFTLNMLLIPQFSQYGAAIATTIAELTVVTTIILIGRGFLLIRFISRQNLRYVTGSLLVAICLLIIRYIHLSEIYTLITSIFSAGIVYGLYLYLNKDLFIIQIISTIKAKTSKIF</sequence>
<feature type="transmembrane region" description="Helical" evidence="5">
    <location>
        <begin position="385"/>
        <end position="410"/>
    </location>
</feature>
<keyword evidence="4 5" id="KW-0472">Membrane</keyword>
<dbReference type="RefSeq" id="WP_007657231.1">
    <property type="nucleotide sequence ID" value="NZ_JBBNND010000079.1"/>
</dbReference>
<dbReference type="GO" id="GO:0016020">
    <property type="term" value="C:membrane"/>
    <property type="evidence" value="ECO:0007669"/>
    <property type="project" value="UniProtKB-SubCell"/>
</dbReference>
<dbReference type="PATRIC" id="fig|328812.4.peg.5816"/>
<feature type="transmembrane region" description="Helical" evidence="5">
    <location>
        <begin position="292"/>
        <end position="315"/>
    </location>
</feature>
<feature type="transmembrane region" description="Helical" evidence="5">
    <location>
        <begin position="43"/>
        <end position="66"/>
    </location>
</feature>
<dbReference type="InterPro" id="IPR002797">
    <property type="entry name" value="Polysacc_synth"/>
</dbReference>
<reference evidence="6 7" key="1">
    <citation type="submission" date="2015-06" db="EMBL/GenBank/DDBJ databases">
        <title>Draft Genome Sequence of Parabacteroides goldsteinii with Putative Novel Metallo-Beta-Lactamases Isolated from a Blood Culture from a Human Patient.</title>
        <authorList>
            <person name="Krogh T.J."/>
            <person name="Agergaard C.N."/>
            <person name="Moller-Jensen J."/>
            <person name="Justesen U.S."/>
        </authorList>
    </citation>
    <scope>NUCLEOTIDE SEQUENCE [LARGE SCALE GENOMIC DNA]</scope>
    <source>
        <strain evidence="6 7">910340</strain>
    </source>
</reference>
<feature type="transmembrane region" description="Helical" evidence="5">
    <location>
        <begin position="422"/>
        <end position="439"/>
    </location>
</feature>
<evidence type="ECO:0000256" key="1">
    <source>
        <dbReference type="ARBA" id="ARBA00004141"/>
    </source>
</evidence>
<name>A0A0J6CE73_9BACT</name>
<evidence type="ECO:0000313" key="7">
    <source>
        <dbReference type="Proteomes" id="UP000036166"/>
    </source>
</evidence>
<evidence type="ECO:0000256" key="3">
    <source>
        <dbReference type="ARBA" id="ARBA00022989"/>
    </source>
</evidence>
<feature type="transmembrane region" description="Helical" evidence="5">
    <location>
        <begin position="113"/>
        <end position="136"/>
    </location>
</feature>
<feature type="transmembrane region" description="Helical" evidence="5">
    <location>
        <begin position="170"/>
        <end position="190"/>
    </location>
</feature>
<evidence type="ECO:0000313" key="6">
    <source>
        <dbReference type="EMBL" id="KMM31478.1"/>
    </source>
</evidence>
<dbReference type="Proteomes" id="UP000036166">
    <property type="component" value="Unassembled WGS sequence"/>
</dbReference>